<evidence type="ECO:0000313" key="1">
    <source>
        <dbReference type="EMBL" id="KOX70928.1"/>
    </source>
</evidence>
<dbReference type="EMBL" id="KQ435850">
    <property type="protein sequence ID" value="KOX70928.1"/>
    <property type="molecule type" value="Genomic_DNA"/>
</dbReference>
<reference evidence="1 2" key="1">
    <citation type="submission" date="2015-07" db="EMBL/GenBank/DDBJ databases">
        <title>The genome of Melipona quadrifasciata.</title>
        <authorList>
            <person name="Pan H."/>
            <person name="Kapheim K."/>
        </authorList>
    </citation>
    <scope>NUCLEOTIDE SEQUENCE [LARGE SCALE GENOMIC DNA]</scope>
    <source>
        <strain evidence="1">0111107301</strain>
        <tissue evidence="1">Whole body</tissue>
    </source>
</reference>
<name>A0A0N0U3W5_9HYME</name>
<dbReference type="Proteomes" id="UP000053105">
    <property type="component" value="Unassembled WGS sequence"/>
</dbReference>
<dbReference type="AlphaFoldDB" id="A0A0N0U3W5"/>
<gene>
    <name evidence="1" type="ORF">WN51_03357</name>
</gene>
<sequence length="447" mass="50539">MSTARKREKQRPLARLLVSLAGSSKRKAELARIMENGGAVRVEQLSLTACAVTINCNVEAILETLNAPTTPIFDQRAGISAFAISYEKRLDRQAVIGNRRSTPSIDRVSHLINLIRTSCSACRIHVIDGTRDLPKSLVTTAPCWFNDSTKVNTVERDEDRCVRQFSSSDVIPTSVKKKATNIVHGLVARYGPQTSCQLNTRIMPTEYKKKKNKSRESYVRISMISKTMGYQSDEDDSRIINQLLHVSRLISAAYSFSSVTPDERIALRLRELNMYYIITFIYRNQGDNVLLNLCEFFMGGYSRRSTASIRLQLSLVSKGLVDSPKRNHSTVHCTVDICNVTVDTCNVANKKLKDNRRFRKQEESRLWLVIKIQHALKMIPDLPSPDLLAPVWPLCDKKTQVPPQQNTDDINHQCALRTDLGTDADDLCYRLLIAEIFSEECGSWLLQ</sequence>
<evidence type="ECO:0000313" key="2">
    <source>
        <dbReference type="Proteomes" id="UP000053105"/>
    </source>
</evidence>
<organism evidence="1 2">
    <name type="scientific">Melipona quadrifasciata</name>
    <dbReference type="NCBI Taxonomy" id="166423"/>
    <lineage>
        <taxon>Eukaryota</taxon>
        <taxon>Metazoa</taxon>
        <taxon>Ecdysozoa</taxon>
        <taxon>Arthropoda</taxon>
        <taxon>Hexapoda</taxon>
        <taxon>Insecta</taxon>
        <taxon>Pterygota</taxon>
        <taxon>Neoptera</taxon>
        <taxon>Endopterygota</taxon>
        <taxon>Hymenoptera</taxon>
        <taxon>Apocrita</taxon>
        <taxon>Aculeata</taxon>
        <taxon>Apoidea</taxon>
        <taxon>Anthophila</taxon>
        <taxon>Apidae</taxon>
        <taxon>Melipona</taxon>
    </lineage>
</organism>
<proteinExistence type="predicted"/>
<keyword evidence="2" id="KW-1185">Reference proteome</keyword>
<accession>A0A0N0U3W5</accession>
<protein>
    <submittedName>
        <fullName evidence="1">Uncharacterized protein</fullName>
    </submittedName>
</protein>